<protein>
    <submittedName>
        <fullName evidence="1">Uncharacterized protein</fullName>
    </submittedName>
</protein>
<dbReference type="EMBL" id="FUYP01000032">
    <property type="protein sequence ID" value="SKB93637.1"/>
    <property type="molecule type" value="Genomic_DNA"/>
</dbReference>
<name>A0A1T5FBZ0_9SPHN</name>
<organism evidence="1 2">
    <name type="scientific">Sphingopyxis flava</name>
    <dbReference type="NCBI Taxonomy" id="1507287"/>
    <lineage>
        <taxon>Bacteria</taxon>
        <taxon>Pseudomonadati</taxon>
        <taxon>Pseudomonadota</taxon>
        <taxon>Alphaproteobacteria</taxon>
        <taxon>Sphingomonadales</taxon>
        <taxon>Sphingomonadaceae</taxon>
        <taxon>Sphingopyxis</taxon>
    </lineage>
</organism>
<sequence>MSGRGERGGGCTVSVAQGEESQIILQVGDAADYAARKDAYHSQGLKLVPVNLGREAFIVNDAQLIAIDDQNRSISLGLSLVVFDGKPPLSNEEAAAGIEKAGSEILANMQAPPSA</sequence>
<reference evidence="2" key="1">
    <citation type="submission" date="2017-02" db="EMBL/GenBank/DDBJ databases">
        <authorList>
            <person name="Varghese N."/>
            <person name="Submissions S."/>
        </authorList>
    </citation>
    <scope>NUCLEOTIDE SEQUENCE [LARGE SCALE GENOMIC DNA]</scope>
    <source>
        <strain evidence="2">R11H</strain>
    </source>
</reference>
<accession>A0A1T5FBZ0</accession>
<evidence type="ECO:0000313" key="2">
    <source>
        <dbReference type="Proteomes" id="UP000190044"/>
    </source>
</evidence>
<proteinExistence type="predicted"/>
<evidence type="ECO:0000313" key="1">
    <source>
        <dbReference type="EMBL" id="SKB93637.1"/>
    </source>
</evidence>
<dbReference type="Proteomes" id="UP000190044">
    <property type="component" value="Unassembled WGS sequence"/>
</dbReference>
<dbReference type="AlphaFoldDB" id="A0A1T5FBZ0"/>
<gene>
    <name evidence="1" type="ORF">SAMN06295937_103210</name>
</gene>
<keyword evidence="2" id="KW-1185">Reference proteome</keyword>